<evidence type="ECO:0000313" key="3">
    <source>
        <dbReference type="EMBL" id="PPJ54362.1"/>
    </source>
</evidence>
<feature type="region of interest" description="Disordered" evidence="1">
    <location>
        <begin position="263"/>
        <end position="326"/>
    </location>
</feature>
<feature type="domain" description="MIT" evidence="2">
    <location>
        <begin position="321"/>
        <end position="398"/>
    </location>
</feature>
<feature type="compositionally biased region" description="Low complexity" evidence="1">
    <location>
        <begin position="973"/>
        <end position="989"/>
    </location>
</feature>
<sequence>MQVSPAGPFEARSAVPASSPSLLEHQLQTHRQDNRSTSLSSGSVSTIKRPDSLSRAPDDFDHTTLRSRHFGRDALTANDHQRRRSVAVDRDTTEYLRAQSAAADPSQDDNASGPGSVNRWSHSTSSSLASLSNTRRHRSSSGAVLSSLAGQQYQSPRRAAPVHASPQSSPQRKEVTTSHVSPYSSPERRRRPSRQDGTGSSLTALPLLHTTPALTDPNDTESPSTSSQTIATPSATSHPQHDYFDASLSAYGMSKQKRIVTVRSPSAPVTIPPQPMRAAPEAGTSQPDMSERSHHHRHRASGSGSHASKKPRNRERTEKDKKSMLSKALQKANTAVLLDNAQNYEGALEAYGDACDLLTQVMARTSGEEDQRKLDAIRVTYSNRMEELKLLVQEQAHLSDEKDLPARPMSDDGASSPPPMSPMSGSLGSHSGGGMLAEPAGRSTAAPRISYQHNDRDSFFSRTMAAVENSTAYDEPTKDQSPPANTQLTSANGHARDPSISLAPPEHAEYMPRPLSPRRPTERSPLTSAYAYKIEKQWQAAEPAPSESSVDDREPVETKDSTSWLDPVDEPGSSCSASVHSRDSYHQGSRRKHLRDLSGETDPGFDEAFDAAVEAAYDQGLEPDLASRRMHMATNRQGKHNESVQVPASEIAEIMPGPFQSALANTEQDEEDQRILDEITNDFGSEFNFGISSKSALPRQSDSSSFSRSTWQSSQVSSRDTAASSLATVSEDVLGKGMAKAAALRESAALPASVAPPRTSLPRPTSSSDHRASSNVRSRRLSQAKQLKIETSVPPEGRKRSSTFNTGRSPMLQDEEDEAELRARQPSSSTAGDPSHEHMLRSPPSLDLPTITNDDDHTYDNTTTYNHRPSYEEAPSDLSGGARPLLFRKNRSTMSLRDHSQHTVLLASPDPEAFASMATPMSSTFMSFASKRNHSQNPLTSQRANFPSLAHMSYDSQVGGGVHLFDTSLSGPQAALSPLSPRSPSQAQPTGLEPCPEPFLLRPFWLMRSLASTIVHPRGGFLTEKLFVPREVWQTRGVKLKLVEDKVANCDLLTAALGRLANVNTFDADAVKAELETFEEVMDRAQAALAKKLGSDVGPHGVTGMFKDASAVNVTSTAGNSPSDTNAPADKATKSNSGKSYLTSWRKLRNKSSGAPLSGGGVASMASNNKDGGKEQHTMPSVPMTSFVPVERRGNKREARNLVFEGPNKDYMGSLARLFDGVQILDQIARQVEDPGLKHSSPTHVGLELSIRHAAEFFGFYVCRFVLADLTQLMDKYVKRGTEWVLA</sequence>
<feature type="region of interest" description="Disordered" evidence="1">
    <location>
        <begin position="973"/>
        <end position="993"/>
    </location>
</feature>
<feature type="compositionally biased region" description="Basic and acidic residues" evidence="1">
    <location>
        <begin position="550"/>
        <end position="560"/>
    </location>
</feature>
<feature type="compositionally biased region" description="Low complexity" evidence="1">
    <location>
        <begin position="748"/>
        <end position="767"/>
    </location>
</feature>
<feature type="compositionally biased region" description="Polar residues" evidence="1">
    <location>
        <begin position="479"/>
        <end position="492"/>
    </location>
</feature>
<dbReference type="EMBL" id="PNEN01000566">
    <property type="protein sequence ID" value="PPJ54362.1"/>
    <property type="molecule type" value="Genomic_DNA"/>
</dbReference>
<feature type="compositionally biased region" description="Low complexity" evidence="1">
    <location>
        <begin position="140"/>
        <end position="150"/>
    </location>
</feature>
<dbReference type="InterPro" id="IPR007330">
    <property type="entry name" value="MIT_dom"/>
</dbReference>
<dbReference type="CDD" id="cd02656">
    <property type="entry name" value="MIT"/>
    <property type="match status" value="1"/>
</dbReference>
<comment type="caution">
    <text evidence="3">The sequence shown here is derived from an EMBL/GenBank/DDBJ whole genome shotgun (WGS) entry which is preliminary data.</text>
</comment>
<feature type="region of interest" description="Disordered" evidence="1">
    <location>
        <begin position="1116"/>
        <end position="1181"/>
    </location>
</feature>
<dbReference type="Pfam" id="PF04212">
    <property type="entry name" value="MIT"/>
    <property type="match status" value="1"/>
</dbReference>
<feature type="region of interest" description="Disordered" evidence="1">
    <location>
        <begin position="748"/>
        <end position="881"/>
    </location>
</feature>
<feature type="region of interest" description="Disordered" evidence="1">
    <location>
        <begin position="1"/>
        <end position="242"/>
    </location>
</feature>
<reference evidence="4" key="1">
    <citation type="journal article" date="2017" name="bioRxiv">
        <title>Conservation of a gene cluster reveals novel cercosporin biosynthetic mechanisms and extends production to the genus Colletotrichum.</title>
        <authorList>
            <person name="de Jonge R."/>
            <person name="Ebert M.K."/>
            <person name="Huitt-Roehl C.R."/>
            <person name="Pal P."/>
            <person name="Suttle J.C."/>
            <person name="Spanner R.E."/>
            <person name="Neubauer J.D."/>
            <person name="Jurick W.M.II."/>
            <person name="Stott K.A."/>
            <person name="Secor G.A."/>
            <person name="Thomma B.P.H.J."/>
            <person name="Van de Peer Y."/>
            <person name="Townsend C.A."/>
            <person name="Bolton M.D."/>
        </authorList>
    </citation>
    <scope>NUCLEOTIDE SEQUENCE [LARGE SCALE GENOMIC DNA]</scope>
    <source>
        <strain evidence="4">CBS538.71</strain>
    </source>
</reference>
<protein>
    <recommendedName>
        <fullName evidence="2">MIT domain-containing protein</fullName>
    </recommendedName>
</protein>
<proteinExistence type="predicted"/>
<dbReference type="OrthoDB" id="2245455at2759"/>
<evidence type="ECO:0000256" key="1">
    <source>
        <dbReference type="SAM" id="MobiDB-lite"/>
    </source>
</evidence>
<feature type="compositionally biased region" description="Basic and acidic residues" evidence="1">
    <location>
        <begin position="48"/>
        <end position="64"/>
    </location>
</feature>
<dbReference type="Gene3D" id="1.20.58.80">
    <property type="entry name" value="Phosphotransferase system, lactose/cellobiose-type IIA subunit"/>
    <property type="match status" value="1"/>
</dbReference>
<feature type="region of interest" description="Disordered" evidence="1">
    <location>
        <begin position="467"/>
        <end position="605"/>
    </location>
</feature>
<dbReference type="STRING" id="357750.A0A2S6C3P5"/>
<dbReference type="PANTHER" id="PTHR37327">
    <property type="entry name" value="CHROMOSOME 1, WHOLE GENOME SHOTGUN SEQUENCE"/>
    <property type="match status" value="1"/>
</dbReference>
<feature type="compositionally biased region" description="Low complexity" evidence="1">
    <location>
        <begin position="98"/>
        <end position="112"/>
    </location>
</feature>
<feature type="compositionally biased region" description="Low complexity" evidence="1">
    <location>
        <begin position="202"/>
        <end position="215"/>
    </location>
</feature>
<accession>A0A2S6C3P5</accession>
<feature type="compositionally biased region" description="Basic and acidic residues" evidence="1">
    <location>
        <begin position="314"/>
        <end position="323"/>
    </location>
</feature>
<evidence type="ECO:0000313" key="4">
    <source>
        <dbReference type="Proteomes" id="UP000237631"/>
    </source>
</evidence>
<dbReference type="SUPFAM" id="SSF116846">
    <property type="entry name" value="MIT domain"/>
    <property type="match status" value="1"/>
</dbReference>
<dbReference type="InterPro" id="IPR036181">
    <property type="entry name" value="MIT_dom_sf"/>
</dbReference>
<name>A0A2S6C3P5_9PEZI</name>
<dbReference type="Proteomes" id="UP000237631">
    <property type="component" value="Unassembled WGS sequence"/>
</dbReference>
<feature type="compositionally biased region" description="Low complexity" evidence="1">
    <location>
        <begin position="121"/>
        <end position="132"/>
    </location>
</feature>
<organism evidence="3 4">
    <name type="scientific">Cercospora berteroae</name>
    <dbReference type="NCBI Taxonomy" id="357750"/>
    <lineage>
        <taxon>Eukaryota</taxon>
        <taxon>Fungi</taxon>
        <taxon>Dikarya</taxon>
        <taxon>Ascomycota</taxon>
        <taxon>Pezizomycotina</taxon>
        <taxon>Dothideomycetes</taxon>
        <taxon>Dothideomycetidae</taxon>
        <taxon>Mycosphaerellales</taxon>
        <taxon>Mycosphaerellaceae</taxon>
        <taxon>Cercospora</taxon>
    </lineage>
</organism>
<feature type="compositionally biased region" description="Low complexity" evidence="1">
    <location>
        <begin position="699"/>
        <end position="719"/>
    </location>
</feature>
<feature type="compositionally biased region" description="Low complexity" evidence="1">
    <location>
        <begin position="36"/>
        <end position="45"/>
    </location>
</feature>
<keyword evidence="4" id="KW-1185">Reference proteome</keyword>
<feature type="compositionally biased region" description="Polar residues" evidence="1">
    <location>
        <begin position="1134"/>
        <end position="1143"/>
    </location>
</feature>
<gene>
    <name evidence="3" type="ORF">CBER1_07106</name>
</gene>
<feature type="compositionally biased region" description="Polar residues" evidence="1">
    <location>
        <begin position="1116"/>
        <end position="1126"/>
    </location>
</feature>
<evidence type="ECO:0000259" key="2">
    <source>
        <dbReference type="SMART" id="SM00745"/>
    </source>
</evidence>
<feature type="region of interest" description="Disordered" evidence="1">
    <location>
        <begin position="693"/>
        <end position="722"/>
    </location>
</feature>
<feature type="compositionally biased region" description="Polar residues" evidence="1">
    <location>
        <begin position="220"/>
        <end position="238"/>
    </location>
</feature>
<dbReference type="PANTHER" id="PTHR37327:SF1">
    <property type="entry name" value="MICROTUBULE INTERACTING AND TRANSPORT DOMAIN-CONTAINING PROTEIN"/>
    <property type="match status" value="1"/>
</dbReference>
<feature type="region of interest" description="Disordered" evidence="1">
    <location>
        <begin position="397"/>
        <end position="444"/>
    </location>
</feature>
<dbReference type="SMART" id="SM00745">
    <property type="entry name" value="MIT"/>
    <property type="match status" value="1"/>
</dbReference>